<protein>
    <submittedName>
        <fullName evidence="1">Uncharacterized protein</fullName>
    </submittedName>
</protein>
<proteinExistence type="predicted"/>
<reference evidence="1 2" key="1">
    <citation type="journal article" date="2010" name="J. Bacteriol.">
        <title>Complete genome sequence of the representative gamma-hexachlorocyclohexane-degrading bacterium Sphingobium japonicum UT26.</title>
        <authorList>
            <person name="Nagata Y."/>
            <person name="Ohtsubo Y."/>
            <person name="Endo R."/>
            <person name="Ichikawa N."/>
            <person name="Ankai A."/>
            <person name="Oguchi A."/>
            <person name="Fukui S."/>
            <person name="Fujita N."/>
            <person name="Tsuda M."/>
        </authorList>
    </citation>
    <scope>NUCLEOTIDE SEQUENCE [LARGE SCALE GENOMIC DNA]</scope>
    <source>
        <strain evidence="2">DSM 16413 / CCM 7287 / MTCC 6362 / UT26 / NBRC 101211 / UT26S</strain>
        <plasmid evidence="1 2">pCHQ1</plasmid>
    </source>
</reference>
<geneLocation type="plasmid" evidence="1 2">
    <name>pCHQ1</name>
</geneLocation>
<dbReference type="GeneID" id="97558563"/>
<dbReference type="RefSeq" id="WP_013041590.1">
    <property type="nucleotide sequence ID" value="NC_014007.1"/>
</dbReference>
<dbReference type="HOGENOM" id="CLU_966127_0_0_5"/>
<gene>
    <name evidence="1" type="ordered locus">SJA_P1-00470</name>
</gene>
<dbReference type="EMBL" id="AP010805">
    <property type="protein sequence ID" value="BAI98999.1"/>
    <property type="molecule type" value="Genomic_DNA"/>
</dbReference>
<sequence length="288" mass="32264">MRIQHSTSIDHLIHAAAETVANEYLSISTATEHEFRNERERTRYAALVRAWGLFAHGDRFLACLAEPAVDAQAIPAERPVRPVCSHCGSDSLVRDASARWDADAQDWAISGVYDCTFCDECSAESDDLCKWVPLPPADPTPLEPCLSARVRILERPRVGGDRFRNREGVIVKAHFAGFYVKLDRTSREKTDKTELVETGFLEVLALPRPIAIEDGFQAFETRREELRRHRKPSRADNPLEFDRLAQHLRQSRINCGADHARCVAQGFASDFGWDADELLHAAGLSAEG</sequence>
<dbReference type="Proteomes" id="UP000007753">
    <property type="component" value="Plasmid pCHQ1"/>
</dbReference>
<evidence type="ECO:0000313" key="1">
    <source>
        <dbReference type="EMBL" id="BAI98999.1"/>
    </source>
</evidence>
<name>D4Z8R7_SPHIU</name>
<dbReference type="AlphaFoldDB" id="D4Z8R7"/>
<keyword evidence="2" id="KW-1185">Reference proteome</keyword>
<keyword evidence="1" id="KW-0614">Plasmid</keyword>
<organism evidence="1 2">
    <name type="scientific">Sphingobium indicum (strain DSM 16413 / CCM 7287 / MTCC 6362 / UT26 / NBRC 101211 / UT26S)</name>
    <name type="common">Sphingobium japonicum</name>
    <dbReference type="NCBI Taxonomy" id="452662"/>
    <lineage>
        <taxon>Bacteria</taxon>
        <taxon>Pseudomonadati</taxon>
        <taxon>Pseudomonadota</taxon>
        <taxon>Alphaproteobacteria</taxon>
        <taxon>Sphingomonadales</taxon>
        <taxon>Sphingomonadaceae</taxon>
        <taxon>Sphingobium</taxon>
    </lineage>
</organism>
<accession>D4Z8R7</accession>
<evidence type="ECO:0000313" key="2">
    <source>
        <dbReference type="Proteomes" id="UP000007753"/>
    </source>
</evidence>
<dbReference type="KEGG" id="sjp:SJA_P1-00470"/>